<evidence type="ECO:0000313" key="2">
    <source>
        <dbReference type="EMBL" id="MBB6094014.1"/>
    </source>
</evidence>
<sequence length="422" mass="45475">MKHHIAAGLAIAAAALPGVASADWTRGYVVEWNEPAMYYGAKDGVIDPGTDCPGGTNPEVDWIKVMTTAGYTEEEAKWLRNPANPTRSPVHGQNQMAFRGKDRANVYVNPTSTPDPGLTAVTGTIGEGIDLDGSKKTGFTSPAGEKGIDNNFYKTVGCWKTYRGPRRLSSGALQFNDSMRNGGWTTVIVVAGKGNDPMNDKEVTVGFFVSDDKMVKDGNGSIARDYTFNVKPHARYEAVFPAKVENGVITSTKAVDGVLREPAYWRDLELLRAQIKLEMKQDGSLIGYVGGYRPWEDVYRGWVGARGPVIESLTWVQLPGVYYALRRNADFSPTGPKGEKTHISYALRVDAIPAFVMTPDATAQVASVQSYKSLAAAEPGRSMAAIPSIRVVDGIVIDPKSKYQAGPTADVFASRVAAAASN</sequence>
<dbReference type="RefSeq" id="WP_184332907.1">
    <property type="nucleotide sequence ID" value="NZ_JACHHZ010000003.1"/>
</dbReference>
<reference evidence="2 3" key="1">
    <citation type="submission" date="2020-08" db="EMBL/GenBank/DDBJ databases">
        <title>Genomic Encyclopedia of Type Strains, Phase IV (KMG-IV): sequencing the most valuable type-strain genomes for metagenomic binning, comparative biology and taxonomic classification.</title>
        <authorList>
            <person name="Goeker M."/>
        </authorList>
    </citation>
    <scope>NUCLEOTIDE SEQUENCE [LARGE SCALE GENOMIC DNA]</scope>
    <source>
        <strain evidence="2 3">DSM 26723</strain>
    </source>
</reference>
<accession>A0A841HN43</accession>
<protein>
    <submittedName>
        <fullName evidence="2">Uncharacterized protein</fullName>
    </submittedName>
</protein>
<comment type="caution">
    <text evidence="2">The sequence shown here is derived from an EMBL/GenBank/DDBJ whole genome shotgun (WGS) entry which is preliminary data.</text>
</comment>
<organism evidence="2 3">
    <name type="scientific">Povalibacter uvarum</name>
    <dbReference type="NCBI Taxonomy" id="732238"/>
    <lineage>
        <taxon>Bacteria</taxon>
        <taxon>Pseudomonadati</taxon>
        <taxon>Pseudomonadota</taxon>
        <taxon>Gammaproteobacteria</taxon>
        <taxon>Steroidobacterales</taxon>
        <taxon>Steroidobacteraceae</taxon>
        <taxon>Povalibacter</taxon>
    </lineage>
</organism>
<feature type="chain" id="PRO_5032897758" evidence="1">
    <location>
        <begin position="23"/>
        <end position="422"/>
    </location>
</feature>
<dbReference type="Proteomes" id="UP000588068">
    <property type="component" value="Unassembled WGS sequence"/>
</dbReference>
<gene>
    <name evidence="2" type="ORF">HNQ60_002895</name>
</gene>
<evidence type="ECO:0000313" key="3">
    <source>
        <dbReference type="Proteomes" id="UP000588068"/>
    </source>
</evidence>
<name>A0A841HN43_9GAMM</name>
<keyword evidence="1" id="KW-0732">Signal</keyword>
<dbReference type="EMBL" id="JACHHZ010000003">
    <property type="protein sequence ID" value="MBB6094014.1"/>
    <property type="molecule type" value="Genomic_DNA"/>
</dbReference>
<proteinExistence type="predicted"/>
<evidence type="ECO:0000256" key="1">
    <source>
        <dbReference type="SAM" id="SignalP"/>
    </source>
</evidence>
<keyword evidence="3" id="KW-1185">Reference proteome</keyword>
<feature type="signal peptide" evidence="1">
    <location>
        <begin position="1"/>
        <end position="22"/>
    </location>
</feature>
<dbReference type="AlphaFoldDB" id="A0A841HN43"/>